<evidence type="ECO:0000313" key="3">
    <source>
        <dbReference type="Proteomes" id="UP000198796"/>
    </source>
</evidence>
<dbReference type="PANTHER" id="PTHR43679:SF2">
    <property type="entry name" value="OCTANOYL-[GCVH]:PROTEIN N-OCTANOYLTRANSFERASE"/>
    <property type="match status" value="1"/>
</dbReference>
<dbReference type="AlphaFoldDB" id="A0A1I0W7W2"/>
<reference evidence="2 3" key="1">
    <citation type="submission" date="2016-10" db="EMBL/GenBank/DDBJ databases">
        <authorList>
            <person name="de Groot N.N."/>
        </authorList>
    </citation>
    <scope>NUCLEOTIDE SEQUENCE [LARGE SCALE GENOMIC DNA]</scope>
    <source>
        <strain evidence="2 3">DSM 29316</strain>
    </source>
</reference>
<dbReference type="PANTHER" id="PTHR43679">
    <property type="entry name" value="OCTANOYLTRANSFERASE LIPM-RELATED"/>
    <property type="match status" value="1"/>
</dbReference>
<proteinExistence type="predicted"/>
<dbReference type="SUPFAM" id="SSF55681">
    <property type="entry name" value="Class II aaRS and biotin synthetases"/>
    <property type="match status" value="1"/>
</dbReference>
<dbReference type="EMBL" id="FOJU01000002">
    <property type="protein sequence ID" value="SFA84644.1"/>
    <property type="molecule type" value="Genomic_DNA"/>
</dbReference>
<dbReference type="RefSeq" id="WP_092061470.1">
    <property type="nucleotide sequence ID" value="NZ_FOJU01000002.1"/>
</dbReference>
<gene>
    <name evidence="2" type="ORF">SAMN05421688_1109</name>
</gene>
<dbReference type="OrthoDB" id="7364083at2"/>
<evidence type="ECO:0000313" key="2">
    <source>
        <dbReference type="EMBL" id="SFA84644.1"/>
    </source>
</evidence>
<name>A0A1I0W7W2_9RHOB</name>
<dbReference type="Pfam" id="PF21948">
    <property type="entry name" value="LplA-B_cat"/>
    <property type="match status" value="1"/>
</dbReference>
<organism evidence="2 3">
    <name type="scientific">Poseidonocella pacifica</name>
    <dbReference type="NCBI Taxonomy" id="871651"/>
    <lineage>
        <taxon>Bacteria</taxon>
        <taxon>Pseudomonadati</taxon>
        <taxon>Pseudomonadota</taxon>
        <taxon>Alphaproteobacteria</taxon>
        <taxon>Rhodobacterales</taxon>
        <taxon>Roseobacteraceae</taxon>
        <taxon>Poseidonocella</taxon>
    </lineage>
</organism>
<keyword evidence="3" id="KW-1185">Reference proteome</keyword>
<evidence type="ECO:0000259" key="1">
    <source>
        <dbReference type="PROSITE" id="PS51733"/>
    </source>
</evidence>
<accession>A0A1I0W7W2</accession>
<feature type="domain" description="BPL/LPL catalytic" evidence="1">
    <location>
        <begin position="21"/>
        <end position="208"/>
    </location>
</feature>
<dbReference type="InterPro" id="IPR050664">
    <property type="entry name" value="Octanoyltrans_LipM/LipL"/>
</dbReference>
<protein>
    <recommendedName>
        <fullName evidence="1">BPL/LPL catalytic domain-containing protein</fullName>
    </recommendedName>
</protein>
<dbReference type="PROSITE" id="PS51733">
    <property type="entry name" value="BPL_LPL_CATALYTIC"/>
    <property type="match status" value="1"/>
</dbReference>
<dbReference type="Gene3D" id="3.30.930.10">
    <property type="entry name" value="Bira Bifunctional Protein, Domain 2"/>
    <property type="match status" value="1"/>
</dbReference>
<sequence>MICVEFQSAADGVAREEALFAAGKPALLLWRSVERGIVVPRSRGRRPGFVGLSMAAARAGWPLMLRSSGGGAVPQGPGTINLAIITPMPVGARVEEGYRLICGAISEALMRFEVATETGSVDAAFCDGAWNVTVGQRKLAGTAQRWRPMGNGQSVALIHAAIVAAHPPASIWPVLSQVEAQAGGITPPRREVHVALDELLPAAMAPHALQGALMRAAEDRLHHLPRRSLDGAAAA</sequence>
<dbReference type="Proteomes" id="UP000198796">
    <property type="component" value="Unassembled WGS sequence"/>
</dbReference>
<dbReference type="STRING" id="871651.SAMN05421688_1109"/>
<dbReference type="InterPro" id="IPR004143">
    <property type="entry name" value="BPL_LPL_catalytic"/>
</dbReference>
<dbReference type="InterPro" id="IPR045864">
    <property type="entry name" value="aa-tRNA-synth_II/BPL/LPL"/>
</dbReference>